<evidence type="ECO:0000313" key="3">
    <source>
        <dbReference type="EMBL" id="TDQ50603.1"/>
    </source>
</evidence>
<dbReference type="GO" id="GO:0006260">
    <property type="term" value="P:DNA replication"/>
    <property type="evidence" value="ECO:0007669"/>
    <property type="project" value="UniProtKB-UniRule"/>
</dbReference>
<comment type="similarity">
    <text evidence="2">Belongs to the ScpA family.</text>
</comment>
<dbReference type="Gene3D" id="6.10.250.2410">
    <property type="match status" value="1"/>
</dbReference>
<keyword evidence="4" id="KW-1185">Reference proteome</keyword>
<comment type="caution">
    <text evidence="3">The sequence shown here is derived from an EMBL/GenBank/DDBJ whole genome shotgun (WGS) entry which is preliminary data.</text>
</comment>
<dbReference type="EMBL" id="SNYM01000002">
    <property type="protein sequence ID" value="TDQ50603.1"/>
    <property type="molecule type" value="Genomic_DNA"/>
</dbReference>
<evidence type="ECO:0000256" key="2">
    <source>
        <dbReference type="HAMAP-Rule" id="MF_01805"/>
    </source>
</evidence>
<dbReference type="OrthoDB" id="9811016at2"/>
<keyword evidence="2" id="KW-0963">Cytoplasm</keyword>
<dbReference type="GO" id="GO:0051301">
    <property type="term" value="P:cell division"/>
    <property type="evidence" value="ECO:0007669"/>
    <property type="project" value="UniProtKB-KW"/>
</dbReference>
<dbReference type="Proteomes" id="UP000295375">
    <property type="component" value="Unassembled WGS sequence"/>
</dbReference>
<organism evidence="3 4">
    <name type="scientific">Permianibacter aggregans</name>
    <dbReference type="NCBI Taxonomy" id="1510150"/>
    <lineage>
        <taxon>Bacteria</taxon>
        <taxon>Pseudomonadati</taxon>
        <taxon>Pseudomonadota</taxon>
        <taxon>Gammaproteobacteria</taxon>
        <taxon>Pseudomonadales</taxon>
        <taxon>Pseudomonadaceae</taxon>
        <taxon>Permianibacter</taxon>
    </lineage>
</organism>
<reference evidence="3 4" key="1">
    <citation type="submission" date="2019-03" db="EMBL/GenBank/DDBJ databases">
        <title>Genomic Encyclopedia of Type Strains, Phase IV (KMG-IV): sequencing the most valuable type-strain genomes for metagenomic binning, comparative biology and taxonomic classification.</title>
        <authorList>
            <person name="Goeker M."/>
        </authorList>
    </citation>
    <scope>NUCLEOTIDE SEQUENCE [LARGE SCALE GENOMIC DNA]</scope>
    <source>
        <strain evidence="3 4">DSM 103792</strain>
    </source>
</reference>
<gene>
    <name evidence="2" type="primary">scpA</name>
    <name evidence="3" type="ORF">EV696_102286</name>
</gene>
<comment type="subunit">
    <text evidence="2">Component of a cohesin-like complex composed of ScpA, ScpB and the Smc homodimer, in which ScpA and ScpB bind to the head domain of Smc. The presence of the three proteins is required for the association of the complex with DNA.</text>
</comment>
<keyword evidence="2" id="KW-0159">Chromosome partition</keyword>
<dbReference type="InterPro" id="IPR003768">
    <property type="entry name" value="ScpA"/>
</dbReference>
<dbReference type="Pfam" id="PF02616">
    <property type="entry name" value="SMC_ScpA"/>
    <property type="match status" value="1"/>
</dbReference>
<keyword evidence="2" id="KW-0131">Cell cycle</keyword>
<dbReference type="AlphaFoldDB" id="A0A4R6UXF5"/>
<keyword evidence="2" id="KW-0132">Cell division</keyword>
<comment type="function">
    <text evidence="2">Participates in chromosomal partition during cell division. May act via the formation of a condensin-like complex containing Smc and ScpB that pull DNA away from mid-cell into both cell halves.</text>
</comment>
<comment type="subcellular location">
    <subcellularLocation>
        <location evidence="2">Cytoplasm</location>
    </subcellularLocation>
    <text evidence="2">Associated with two foci at the outer edges of the nucleoid region in young cells, and at four foci within both cell halves in older cells.</text>
</comment>
<proteinExistence type="inferred from homology"/>
<dbReference type="PANTHER" id="PTHR33969">
    <property type="entry name" value="SEGREGATION AND CONDENSATION PROTEIN A"/>
    <property type="match status" value="1"/>
</dbReference>
<dbReference type="RefSeq" id="WP_133587907.1">
    <property type="nucleotide sequence ID" value="NZ_CP037953.1"/>
</dbReference>
<sequence>MSTDEVSDVPVLAPDGAPPEVVPPQGVQEEMFALVHGQPVMQMPKDLYIPPDALQVFLEAFEGPLDLLLYLIRRQNIDILDIPMFEITKQYIEYVEMMKAMNLELAAEYLVMAAVLAEIKSRMLLPRPPSEEGEEEDPRAELVRRLQEYERFKKAAEDIDELPRTGRDVYLASSDTPNLELHKPLPEVELKEVLLSLRDVLRRAEMFTHHHVQKEVLSVRERMSKVLEHLSQVHFTEFQDLFTIEEGRMGVVVTFLAIMELSRESLVEVIQSELFGPIHVRAKVQ</sequence>
<dbReference type="HAMAP" id="MF_01805">
    <property type="entry name" value="ScpA"/>
    <property type="match status" value="1"/>
</dbReference>
<protein>
    <recommendedName>
        <fullName evidence="1 2">Segregation and condensation protein A</fullName>
    </recommendedName>
</protein>
<name>A0A4R6UXF5_9GAMM</name>
<dbReference type="InterPro" id="IPR023093">
    <property type="entry name" value="ScpA-like_C"/>
</dbReference>
<dbReference type="PANTHER" id="PTHR33969:SF2">
    <property type="entry name" value="SEGREGATION AND CONDENSATION PROTEIN A"/>
    <property type="match status" value="1"/>
</dbReference>
<dbReference type="GO" id="GO:0007059">
    <property type="term" value="P:chromosome segregation"/>
    <property type="evidence" value="ECO:0007669"/>
    <property type="project" value="UniProtKB-UniRule"/>
</dbReference>
<dbReference type="Gene3D" id="1.10.10.580">
    <property type="entry name" value="Structural maintenance of chromosome 1. Chain E"/>
    <property type="match status" value="1"/>
</dbReference>
<accession>A0A4R6UXF5</accession>
<evidence type="ECO:0000313" key="4">
    <source>
        <dbReference type="Proteomes" id="UP000295375"/>
    </source>
</evidence>
<evidence type="ECO:0000256" key="1">
    <source>
        <dbReference type="ARBA" id="ARBA00044777"/>
    </source>
</evidence>
<dbReference type="GO" id="GO:0005737">
    <property type="term" value="C:cytoplasm"/>
    <property type="evidence" value="ECO:0007669"/>
    <property type="project" value="UniProtKB-SubCell"/>
</dbReference>